<proteinExistence type="predicted"/>
<sequence>MGVRRYPSGYDPYKNPRFAQEEGETRARWRSRATYIWNAWNNNRVGDGLPRVDPPASLGINVTMRPPINRETGVRPSNASISYRTYRHGGPIVDAMANAARINAGGSSLSSGGAGPSRPDTSVPAVQEPEVPREADMAAAQVDNARKRLRPDPGPEDPLSAAAPSGHSSRADGGFDSSQGPEHHIDRGGYKNGGGFMYYKKVHHLKSFAIPFLNVVQGANKWVTTPLAEIPWDRMFLYMSRDEFNLIPDGSHVVSCKIEVQNLVSSTQFPTGATTSTTATFNHPKIGILGFDLDKCSRGGRTTKYTMSANTEMKVDSVAEVNYDDFILKQYGTDQVTVNWNTSEVPGTCFPIPYNLYNYFTVYQPTFAIAAANGFTAANAPGYENFNACLTQFNLNDSTWDTVFEREYKFTSAPIGPPFRALEIFTGNETSGVGKNVYTNLRRTITGLKPNEPVIISESIVPSNENNVNLVKYQSTRIEQGTNMSIGDNPNKPARQPTAYFGMKAIPKLSSLSNSTRADEFVHAEVYFVVTASMTVATNSYPNRFVNPKAFNVSVENVVGGTGFKDQVNPIVTFGLNSDQAIA</sequence>
<dbReference type="SUPFAM" id="SSF88645">
    <property type="entry name" value="ssDNA viruses"/>
    <property type="match status" value="1"/>
</dbReference>
<reference evidence="2" key="1">
    <citation type="submission" date="2020-07" db="EMBL/GenBank/DDBJ databases">
        <title>Diversity of sea star-associated densoviruses and transcribed endogenized viral elements of densovirus origin.</title>
        <authorList>
            <person name="Jackson E.W."/>
            <person name="Hewson I."/>
        </authorList>
    </citation>
    <scope>NUCLEOTIDE SEQUENCE</scope>
</reference>
<protein>
    <submittedName>
        <fullName evidence="2">VP</fullName>
    </submittedName>
</protein>
<dbReference type="EMBL" id="MT733020">
    <property type="protein sequence ID" value="QOD39482.1"/>
    <property type="molecule type" value="Genomic_DNA"/>
</dbReference>
<gene>
    <name evidence="2" type="primary">VP</name>
</gene>
<dbReference type="GO" id="GO:0005198">
    <property type="term" value="F:structural molecule activity"/>
    <property type="evidence" value="ECO:0007669"/>
    <property type="project" value="InterPro"/>
</dbReference>
<feature type="compositionally biased region" description="Basic and acidic residues" evidence="1">
    <location>
        <begin position="144"/>
        <end position="153"/>
    </location>
</feature>
<dbReference type="InterPro" id="IPR003433">
    <property type="entry name" value="Capsid_VP4_densovirus"/>
</dbReference>
<dbReference type="InterPro" id="IPR016184">
    <property type="entry name" value="Capsid/spike_ssDNA_virus"/>
</dbReference>
<evidence type="ECO:0000313" key="2">
    <source>
        <dbReference type="EMBL" id="QOD39482.1"/>
    </source>
</evidence>
<feature type="region of interest" description="Disordered" evidence="1">
    <location>
        <begin position="105"/>
        <end position="187"/>
    </location>
</feature>
<organism evidence="2">
    <name type="scientific">uncultured densovirus</name>
    <dbReference type="NCBI Taxonomy" id="748192"/>
    <lineage>
        <taxon>Viruses</taxon>
        <taxon>Monodnaviria</taxon>
        <taxon>Shotokuvirae</taxon>
        <taxon>Cossaviricota</taxon>
        <taxon>Quintoviricetes</taxon>
        <taxon>Piccovirales</taxon>
        <taxon>Parvoviridae</taxon>
        <taxon>Densovirinae</taxon>
        <taxon>environmental samples</taxon>
    </lineage>
</organism>
<evidence type="ECO:0000256" key="1">
    <source>
        <dbReference type="SAM" id="MobiDB-lite"/>
    </source>
</evidence>
<dbReference type="Pfam" id="PF02336">
    <property type="entry name" value="Denso_VP4"/>
    <property type="match status" value="1"/>
</dbReference>
<accession>A0A7M4CBJ8</accession>
<name>A0A7M4CBJ8_9VIRU</name>